<feature type="region of interest" description="Disordered" evidence="1">
    <location>
        <begin position="148"/>
        <end position="185"/>
    </location>
</feature>
<name>A0A7R8UGA4_HERIL</name>
<organism evidence="3 4">
    <name type="scientific">Hermetia illucens</name>
    <name type="common">Black soldier fly</name>
    <dbReference type="NCBI Taxonomy" id="343691"/>
    <lineage>
        <taxon>Eukaryota</taxon>
        <taxon>Metazoa</taxon>
        <taxon>Ecdysozoa</taxon>
        <taxon>Arthropoda</taxon>
        <taxon>Hexapoda</taxon>
        <taxon>Insecta</taxon>
        <taxon>Pterygota</taxon>
        <taxon>Neoptera</taxon>
        <taxon>Endopterygota</taxon>
        <taxon>Diptera</taxon>
        <taxon>Brachycera</taxon>
        <taxon>Stratiomyomorpha</taxon>
        <taxon>Stratiomyidae</taxon>
        <taxon>Hermetiinae</taxon>
        <taxon>Hermetia</taxon>
    </lineage>
</organism>
<evidence type="ECO:0000256" key="1">
    <source>
        <dbReference type="SAM" id="MobiDB-lite"/>
    </source>
</evidence>
<feature type="compositionally biased region" description="Polar residues" evidence="1">
    <location>
        <begin position="99"/>
        <end position="108"/>
    </location>
</feature>
<feature type="domain" description="DUF4794" evidence="2">
    <location>
        <begin position="44"/>
        <end position="99"/>
    </location>
</feature>
<dbReference type="AlphaFoldDB" id="A0A7R8UGA4"/>
<dbReference type="OrthoDB" id="6750008at2759"/>
<sequence length="250" mass="26324">MATLLGVALAIPQRNLNYPTTKKPAPGGPAPTTPAPASTTPQAAPYPAAGFRPGRAFNLPTEEKKAAEPSPSYGPPADKYGPPEEPTTTVQPELDESTTDASSDNNTAKIPKGLQPGFYFIQLPGGGIQKVALLTNAALVELPVGPAASAEDTKDTTTPVPERDVEGDDSSAETTSTVSPAATPVHVQPIAKTQRTVQVWPPVPVIEVKPAVVQSARIVQPARSERVVAIEPVLFVQPKSYSYTSQFRTW</sequence>
<dbReference type="InParanoid" id="A0A7R8UGA4"/>
<keyword evidence="4" id="KW-1185">Reference proteome</keyword>
<evidence type="ECO:0000259" key="2">
    <source>
        <dbReference type="Pfam" id="PF16042"/>
    </source>
</evidence>
<dbReference type="Proteomes" id="UP000594454">
    <property type="component" value="Chromosome 2"/>
</dbReference>
<proteinExistence type="predicted"/>
<gene>
    <name evidence="3" type="ORF">HERILL_LOCUS3497</name>
</gene>
<feature type="compositionally biased region" description="Low complexity" evidence="1">
    <location>
        <begin position="35"/>
        <end position="49"/>
    </location>
</feature>
<evidence type="ECO:0000313" key="3">
    <source>
        <dbReference type="EMBL" id="CAD7080338.1"/>
    </source>
</evidence>
<feature type="region of interest" description="Disordered" evidence="1">
    <location>
        <begin position="11"/>
        <end position="113"/>
    </location>
</feature>
<protein>
    <recommendedName>
        <fullName evidence="2">DUF4794 domain-containing protein</fullName>
    </recommendedName>
</protein>
<dbReference type="EMBL" id="LR899010">
    <property type="protein sequence ID" value="CAD7080338.1"/>
    <property type="molecule type" value="Genomic_DNA"/>
</dbReference>
<evidence type="ECO:0000313" key="4">
    <source>
        <dbReference type="Proteomes" id="UP000594454"/>
    </source>
</evidence>
<dbReference type="InterPro" id="IPR032011">
    <property type="entry name" value="DUF4794"/>
</dbReference>
<accession>A0A7R8UGA4</accession>
<dbReference type="Pfam" id="PF16042">
    <property type="entry name" value="DUF4794"/>
    <property type="match status" value="1"/>
</dbReference>
<reference evidence="3 4" key="1">
    <citation type="submission" date="2020-11" db="EMBL/GenBank/DDBJ databases">
        <authorList>
            <person name="Wallbank WR R."/>
            <person name="Pardo Diaz C."/>
            <person name="Kozak K."/>
            <person name="Martin S."/>
            <person name="Jiggins C."/>
            <person name="Moest M."/>
            <person name="Warren A I."/>
            <person name="Generalovic N T."/>
            <person name="Byers J.R.P. K."/>
            <person name="Montejo-Kovacevich G."/>
            <person name="Yen C E."/>
        </authorList>
    </citation>
    <scope>NUCLEOTIDE SEQUENCE [LARGE SCALE GENOMIC DNA]</scope>
</reference>